<dbReference type="FunFam" id="3.10.450.50:FF:000003">
    <property type="entry name" value="Nuclear transport factor 2 family protein"/>
    <property type="match status" value="1"/>
</dbReference>
<dbReference type="Proteomes" id="UP001054889">
    <property type="component" value="Unassembled WGS sequence"/>
</dbReference>
<accession>A0AAV5DUD1</accession>
<keyword evidence="8" id="KW-0547">Nucleotide-binding</keyword>
<dbReference type="Gene3D" id="3.10.450.50">
    <property type="match status" value="1"/>
</dbReference>
<evidence type="ECO:0000256" key="4">
    <source>
        <dbReference type="ARBA" id="ARBA00012142"/>
    </source>
</evidence>
<sequence>MNSSNLLLEEPIRMASILEPSKAVSIPFPFSLFFPAMTKIVGTLGPKSRSVDTISSCLKAGMSVARFDFSWGDAAYHQETLENLKLAIKSTKKLCASCNETPISLEENGTVVLTPHNGQEASNSLLPINFSGLAKALKPGATIFVGQYLFTGSETTSVWLEVSEINGDDVVCVIKNTATLAGSLFTLHCSQIHIDLPTLSDEDKDAREFLSTLGDLSQTQILAKIENVEGLNHFDEILEEADGIILSRGNLGIDLPPEKGVMPFSLGAETLRGLYPVETISTVGRICAEAEKVFNQDLYYKLTVKHVGEPMSHLESIASSAVSSAIKVKASVIICFTSSGRAARLIAKYRPNMPVLSVVVIPRPENKPTEVEFHWRDNHSLLEASFLCLPIHGIRRRADLGVQFSSMASAAATQVGTYFLRNYYNLLQQNPDVVHQFYSEASTMVRVDDLAGTNTTVNNMMDIHSLILSLNFTQIEIKTANFVNSWGDGVLVMVSGLVQTKEYSHQRKFIQMFFLAPQEKGYFVLNDYFHFVDQEQVQPAPVVAQENFESNLASSAVVETVPEYIHEEESQAPQPITSENDVVDNYNYSEQSQQVVSQPDNWGEEPLPEEQHSSFSNGMAMAPEEPVQPPPVPPPHVEEPVGEPVKKTYASILKTAKAPPAFPVAQPVPVSRLPHPSAESNQAHHSMASTATAEKPRSEADDALCKSVYVGNLPSSVTEADLEVEFKKFGRLIPDGVAIRSRKETGGYYAFVEFEELSGVHNALRASPIEVNGRQIYVEERKPNSGIRGGSKLISYNSFANIFLPFANSSLFEW</sequence>
<dbReference type="GO" id="GO:0000287">
    <property type="term" value="F:magnesium ion binding"/>
    <property type="evidence" value="ECO:0007669"/>
    <property type="project" value="InterPro"/>
</dbReference>
<dbReference type="InterPro" id="IPR015795">
    <property type="entry name" value="Pyrv_Knase_C"/>
</dbReference>
<comment type="pathway">
    <text evidence="2 17">Carbohydrate degradation; glycolysis; pyruvate from D-glyceraldehyde 3-phosphate: step 5/5.</text>
</comment>
<dbReference type="GO" id="GO:0005524">
    <property type="term" value="F:ATP binding"/>
    <property type="evidence" value="ECO:0007669"/>
    <property type="project" value="UniProtKB-KW"/>
</dbReference>
<dbReference type="GO" id="GO:1990904">
    <property type="term" value="C:ribonucleoprotein complex"/>
    <property type="evidence" value="ECO:0007669"/>
    <property type="project" value="TreeGrafter"/>
</dbReference>
<dbReference type="SMART" id="SM00360">
    <property type="entry name" value="RRM"/>
    <property type="match status" value="1"/>
</dbReference>
<evidence type="ECO:0000313" key="22">
    <source>
        <dbReference type="Proteomes" id="UP001054889"/>
    </source>
</evidence>
<dbReference type="Gene3D" id="3.20.20.60">
    <property type="entry name" value="Phosphoenolpyruvate-binding domains"/>
    <property type="match status" value="2"/>
</dbReference>
<dbReference type="InterPro" id="IPR039539">
    <property type="entry name" value="Ras_GTPase_bind_prot"/>
</dbReference>
<dbReference type="SUPFAM" id="SSF54427">
    <property type="entry name" value="NTF2-like"/>
    <property type="match status" value="1"/>
</dbReference>
<keyword evidence="10" id="KW-0067">ATP-binding</keyword>
<dbReference type="InterPro" id="IPR035979">
    <property type="entry name" value="RBD_domain_sf"/>
</dbReference>
<evidence type="ECO:0000256" key="15">
    <source>
        <dbReference type="ARBA" id="ARBA00048152"/>
    </source>
</evidence>
<comment type="caution">
    <text evidence="21">The sequence shown here is derived from an EMBL/GenBank/DDBJ whole genome shotgun (WGS) entry which is preliminary data.</text>
</comment>
<dbReference type="GO" id="GO:0004743">
    <property type="term" value="F:pyruvate kinase activity"/>
    <property type="evidence" value="ECO:0007669"/>
    <property type="project" value="UniProtKB-EC"/>
</dbReference>
<feature type="domain" description="NTF2" evidence="20">
    <location>
        <begin position="415"/>
        <end position="531"/>
    </location>
</feature>
<keyword evidence="13 17" id="KW-0324">Glycolysis</keyword>
<feature type="domain" description="RRM" evidence="19">
    <location>
        <begin position="706"/>
        <end position="783"/>
    </location>
</feature>
<dbReference type="AlphaFoldDB" id="A0AAV5DUD1"/>
<keyword evidence="5" id="KW-0602">Photosynthesis</keyword>
<feature type="compositionally biased region" description="Polar residues" evidence="18">
    <location>
        <begin position="591"/>
        <end position="600"/>
    </location>
</feature>
<protein>
    <recommendedName>
        <fullName evidence="4 17">Pyruvate kinase</fullName>
        <ecNumber evidence="4 17">2.7.1.40</ecNumber>
    </recommendedName>
</protein>
<keyword evidence="6 17" id="KW-0808">Transferase</keyword>
<dbReference type="CDD" id="cd00590">
    <property type="entry name" value="RRM_SF"/>
    <property type="match status" value="1"/>
</dbReference>
<dbReference type="PRINTS" id="PR01050">
    <property type="entry name" value="PYRUVTKNASE"/>
</dbReference>
<dbReference type="InterPro" id="IPR015813">
    <property type="entry name" value="Pyrv/PenolPyrv_kinase-like_dom"/>
</dbReference>
<keyword evidence="9 17" id="KW-0418">Kinase</keyword>
<dbReference type="PANTHER" id="PTHR10693:SF58">
    <property type="entry name" value="OS02G0131700 PROTEIN"/>
    <property type="match status" value="1"/>
</dbReference>
<dbReference type="InterPro" id="IPR018222">
    <property type="entry name" value="Nuclear_transport_factor_2_euk"/>
</dbReference>
<dbReference type="GO" id="GO:0015979">
    <property type="term" value="P:photosynthesis"/>
    <property type="evidence" value="ECO:0007669"/>
    <property type="project" value="UniProtKB-KW"/>
</dbReference>
<dbReference type="InterPro" id="IPR040442">
    <property type="entry name" value="Pyrv_kinase-like_dom_sf"/>
</dbReference>
<evidence type="ECO:0000256" key="5">
    <source>
        <dbReference type="ARBA" id="ARBA00022531"/>
    </source>
</evidence>
<comment type="similarity">
    <text evidence="3 17">Belongs to the pyruvate kinase family.</text>
</comment>
<dbReference type="InterPro" id="IPR001697">
    <property type="entry name" value="Pyr_Knase"/>
</dbReference>
<evidence type="ECO:0000313" key="21">
    <source>
        <dbReference type="EMBL" id="GJN13800.1"/>
    </source>
</evidence>
<dbReference type="InterPro" id="IPR012677">
    <property type="entry name" value="Nucleotide-bd_a/b_plait_sf"/>
</dbReference>
<evidence type="ECO:0000256" key="3">
    <source>
        <dbReference type="ARBA" id="ARBA00008663"/>
    </source>
</evidence>
<evidence type="ECO:0000256" key="1">
    <source>
        <dbReference type="ARBA" id="ARBA00001958"/>
    </source>
</evidence>
<keyword evidence="22" id="KW-1185">Reference proteome</keyword>
<keyword evidence="7" id="KW-0479">Metal-binding</keyword>
<evidence type="ECO:0000256" key="16">
    <source>
        <dbReference type="PROSITE-ProRule" id="PRU00176"/>
    </source>
</evidence>
<evidence type="ECO:0000256" key="18">
    <source>
        <dbReference type="SAM" id="MobiDB-lite"/>
    </source>
</evidence>
<dbReference type="InterPro" id="IPR032710">
    <property type="entry name" value="NTF2-like_dom_sf"/>
</dbReference>
<keyword evidence="12 16" id="KW-0694">RNA-binding</keyword>
<evidence type="ECO:0000256" key="10">
    <source>
        <dbReference type="ARBA" id="ARBA00022840"/>
    </source>
</evidence>
<dbReference type="SUPFAM" id="SSF54928">
    <property type="entry name" value="RNA-binding domain, RBD"/>
    <property type="match status" value="1"/>
</dbReference>
<dbReference type="EMBL" id="BQKI01000071">
    <property type="protein sequence ID" value="GJN13800.1"/>
    <property type="molecule type" value="Genomic_DNA"/>
</dbReference>
<dbReference type="SUPFAM" id="SSF52935">
    <property type="entry name" value="PK C-terminal domain-like"/>
    <property type="match status" value="1"/>
</dbReference>
<name>A0AAV5DUD1_ELECO</name>
<proteinExistence type="inferred from homology"/>
<evidence type="ECO:0000256" key="17">
    <source>
        <dbReference type="RuleBase" id="RU000504"/>
    </source>
</evidence>
<feature type="compositionally biased region" description="Pro residues" evidence="18">
    <location>
        <begin position="626"/>
        <end position="635"/>
    </location>
</feature>
<evidence type="ECO:0000259" key="19">
    <source>
        <dbReference type="PROSITE" id="PS50102"/>
    </source>
</evidence>
<dbReference type="PROSITE" id="PS50102">
    <property type="entry name" value="RRM"/>
    <property type="match status" value="1"/>
</dbReference>
<dbReference type="InterPro" id="IPR015793">
    <property type="entry name" value="Pyrv_Knase_brl"/>
</dbReference>
<organism evidence="21 22">
    <name type="scientific">Eleusine coracana subsp. coracana</name>
    <dbReference type="NCBI Taxonomy" id="191504"/>
    <lineage>
        <taxon>Eukaryota</taxon>
        <taxon>Viridiplantae</taxon>
        <taxon>Streptophyta</taxon>
        <taxon>Embryophyta</taxon>
        <taxon>Tracheophyta</taxon>
        <taxon>Spermatophyta</taxon>
        <taxon>Magnoliopsida</taxon>
        <taxon>Liliopsida</taxon>
        <taxon>Poales</taxon>
        <taxon>Poaceae</taxon>
        <taxon>PACMAD clade</taxon>
        <taxon>Chloridoideae</taxon>
        <taxon>Cynodonteae</taxon>
        <taxon>Eleusininae</taxon>
        <taxon>Eleusine</taxon>
    </lineage>
</organism>
<dbReference type="InterPro" id="IPR011037">
    <property type="entry name" value="Pyrv_Knase-like_insert_dom_sf"/>
</dbReference>
<dbReference type="PROSITE" id="PS50177">
    <property type="entry name" value="NTF2_DOMAIN"/>
    <property type="match status" value="1"/>
</dbReference>
<evidence type="ECO:0000256" key="12">
    <source>
        <dbReference type="ARBA" id="ARBA00022884"/>
    </source>
</evidence>
<evidence type="ECO:0000259" key="20">
    <source>
        <dbReference type="PROSITE" id="PS50177"/>
    </source>
</evidence>
<dbReference type="SUPFAM" id="SSF51621">
    <property type="entry name" value="Phosphoenolpyruvate/pyruvate domain"/>
    <property type="match status" value="1"/>
</dbReference>
<evidence type="ECO:0000256" key="8">
    <source>
        <dbReference type="ARBA" id="ARBA00022741"/>
    </source>
</evidence>
<comment type="cofactor">
    <cofactor evidence="1">
        <name>K(+)</name>
        <dbReference type="ChEBI" id="CHEBI:29103"/>
    </cofactor>
</comment>
<evidence type="ECO:0000256" key="11">
    <source>
        <dbReference type="ARBA" id="ARBA00022842"/>
    </source>
</evidence>
<dbReference type="Gene3D" id="2.40.33.10">
    <property type="entry name" value="PK beta-barrel domain-like"/>
    <property type="match status" value="1"/>
</dbReference>
<feature type="region of interest" description="Disordered" evidence="18">
    <location>
        <begin position="591"/>
        <end position="640"/>
    </location>
</feature>
<evidence type="ECO:0000256" key="6">
    <source>
        <dbReference type="ARBA" id="ARBA00022679"/>
    </source>
</evidence>
<comment type="catalytic activity">
    <reaction evidence="15 17">
        <text>pyruvate + ATP = phosphoenolpyruvate + ADP + H(+)</text>
        <dbReference type="Rhea" id="RHEA:18157"/>
        <dbReference type="ChEBI" id="CHEBI:15361"/>
        <dbReference type="ChEBI" id="CHEBI:15378"/>
        <dbReference type="ChEBI" id="CHEBI:30616"/>
        <dbReference type="ChEBI" id="CHEBI:58702"/>
        <dbReference type="ChEBI" id="CHEBI:456216"/>
        <dbReference type="EC" id="2.7.1.40"/>
    </reaction>
</comment>
<reference evidence="21" key="1">
    <citation type="journal article" date="2018" name="DNA Res.">
        <title>Multiple hybrid de novo genome assembly of finger millet, an orphan allotetraploid crop.</title>
        <authorList>
            <person name="Hatakeyama M."/>
            <person name="Aluri S."/>
            <person name="Balachadran M.T."/>
            <person name="Sivarajan S.R."/>
            <person name="Patrignani A."/>
            <person name="Gruter S."/>
            <person name="Poveda L."/>
            <person name="Shimizu-Inatsugi R."/>
            <person name="Baeten J."/>
            <person name="Francoijs K.J."/>
            <person name="Nataraja K.N."/>
            <person name="Reddy Y.A.N."/>
            <person name="Phadnis S."/>
            <person name="Ravikumar R.L."/>
            <person name="Schlapbach R."/>
            <person name="Sreeman S.M."/>
            <person name="Shimizu K.K."/>
        </authorList>
    </citation>
    <scope>NUCLEOTIDE SEQUENCE</scope>
</reference>
<dbReference type="CDD" id="cd00780">
    <property type="entry name" value="NTF2"/>
    <property type="match status" value="1"/>
</dbReference>
<dbReference type="FunFam" id="2.40.33.10:FF:000004">
    <property type="entry name" value="Pyruvate kinase"/>
    <property type="match status" value="1"/>
</dbReference>
<evidence type="ECO:0000256" key="14">
    <source>
        <dbReference type="ARBA" id="ARBA00023317"/>
    </source>
</evidence>
<dbReference type="PANTHER" id="PTHR10693">
    <property type="entry name" value="RAS GTPASE-ACTIVATING PROTEIN-BINDING PROTEIN"/>
    <property type="match status" value="1"/>
</dbReference>
<evidence type="ECO:0000256" key="13">
    <source>
        <dbReference type="ARBA" id="ARBA00023152"/>
    </source>
</evidence>
<dbReference type="GO" id="GO:0016301">
    <property type="term" value="F:kinase activity"/>
    <property type="evidence" value="ECO:0007669"/>
    <property type="project" value="UniProtKB-KW"/>
</dbReference>
<keyword evidence="14" id="KW-0670">Pyruvate</keyword>
<keyword evidence="11 17" id="KW-0460">Magnesium</keyword>
<dbReference type="InterPro" id="IPR002075">
    <property type="entry name" value="NTF2_dom"/>
</dbReference>
<dbReference type="GO" id="GO:0030955">
    <property type="term" value="F:potassium ion binding"/>
    <property type="evidence" value="ECO:0007669"/>
    <property type="project" value="InterPro"/>
</dbReference>
<evidence type="ECO:0000256" key="7">
    <source>
        <dbReference type="ARBA" id="ARBA00022723"/>
    </source>
</evidence>
<dbReference type="InterPro" id="IPR015806">
    <property type="entry name" value="Pyrv_Knase_insert_dom_sf"/>
</dbReference>
<dbReference type="EC" id="2.7.1.40" evidence="4 17"/>
<dbReference type="Pfam" id="PF00224">
    <property type="entry name" value="PK"/>
    <property type="match status" value="1"/>
</dbReference>
<dbReference type="Pfam" id="PF00076">
    <property type="entry name" value="RRM_1"/>
    <property type="match status" value="1"/>
</dbReference>
<reference evidence="21" key="2">
    <citation type="submission" date="2021-12" db="EMBL/GenBank/DDBJ databases">
        <title>Resequencing data analysis of finger millet.</title>
        <authorList>
            <person name="Hatakeyama M."/>
            <person name="Aluri S."/>
            <person name="Balachadran M.T."/>
            <person name="Sivarajan S.R."/>
            <person name="Poveda L."/>
            <person name="Shimizu-Inatsugi R."/>
            <person name="Schlapbach R."/>
            <person name="Sreeman S.M."/>
            <person name="Shimizu K.K."/>
        </authorList>
    </citation>
    <scope>NUCLEOTIDE SEQUENCE</scope>
</reference>
<evidence type="ECO:0000256" key="9">
    <source>
        <dbReference type="ARBA" id="ARBA00022777"/>
    </source>
</evidence>
<dbReference type="Gene3D" id="3.40.1380.20">
    <property type="entry name" value="Pyruvate kinase, C-terminal domain"/>
    <property type="match status" value="1"/>
</dbReference>
<dbReference type="Pfam" id="PF02136">
    <property type="entry name" value="NTF2"/>
    <property type="match status" value="1"/>
</dbReference>
<feature type="compositionally biased region" description="Polar residues" evidence="18">
    <location>
        <begin position="678"/>
        <end position="692"/>
    </location>
</feature>
<gene>
    <name evidence="21" type="primary">gb00546</name>
    <name evidence="21" type="ORF">PR202_gb00546</name>
</gene>
<dbReference type="Pfam" id="PF02887">
    <property type="entry name" value="PK_C"/>
    <property type="match status" value="1"/>
</dbReference>
<evidence type="ECO:0000256" key="2">
    <source>
        <dbReference type="ARBA" id="ARBA00004997"/>
    </source>
</evidence>
<dbReference type="GO" id="GO:0003729">
    <property type="term" value="F:mRNA binding"/>
    <property type="evidence" value="ECO:0007669"/>
    <property type="project" value="TreeGrafter"/>
</dbReference>
<dbReference type="GO" id="GO:0005829">
    <property type="term" value="C:cytosol"/>
    <property type="evidence" value="ECO:0007669"/>
    <property type="project" value="TreeGrafter"/>
</dbReference>
<dbReference type="SUPFAM" id="SSF50800">
    <property type="entry name" value="PK beta-barrel domain-like"/>
    <property type="match status" value="1"/>
</dbReference>
<dbReference type="InterPro" id="IPR000504">
    <property type="entry name" value="RRM_dom"/>
</dbReference>
<dbReference type="InterPro" id="IPR036918">
    <property type="entry name" value="Pyrv_Knase_C_sf"/>
</dbReference>
<dbReference type="Gene3D" id="3.30.70.330">
    <property type="match status" value="1"/>
</dbReference>
<feature type="region of interest" description="Disordered" evidence="18">
    <location>
        <begin position="671"/>
        <end position="699"/>
    </location>
</feature>